<dbReference type="InParanoid" id="Q6BRQ4"/>
<evidence type="ECO:0000313" key="1">
    <source>
        <dbReference type="EMBL" id="CAG87284.2"/>
    </source>
</evidence>
<gene>
    <name evidence="1" type="ordered locus">DEHA2D14630g</name>
</gene>
<keyword evidence="2" id="KW-1185">Reference proteome</keyword>
<name>Q6BRQ4_DEBHA</name>
<dbReference type="GeneID" id="2901508"/>
<dbReference type="Proteomes" id="UP000000599">
    <property type="component" value="Chromosome D"/>
</dbReference>
<dbReference type="RefSeq" id="XP_459116.2">
    <property type="nucleotide sequence ID" value="XM_459116.1"/>
</dbReference>
<accession>Q6BRQ4</accession>
<reference evidence="1 2" key="1">
    <citation type="journal article" date="2004" name="Nature">
        <title>Genome evolution in yeasts.</title>
        <authorList>
            <consortium name="Genolevures"/>
            <person name="Dujon B."/>
            <person name="Sherman D."/>
            <person name="Fischer G."/>
            <person name="Durrens P."/>
            <person name="Casaregola S."/>
            <person name="Lafontaine I."/>
            <person name="de Montigny J."/>
            <person name="Marck C."/>
            <person name="Neuveglise C."/>
            <person name="Talla E."/>
            <person name="Goffard N."/>
            <person name="Frangeul L."/>
            <person name="Aigle M."/>
            <person name="Anthouard V."/>
            <person name="Babour A."/>
            <person name="Barbe V."/>
            <person name="Barnay S."/>
            <person name="Blanchin S."/>
            <person name="Beckerich J.M."/>
            <person name="Beyne E."/>
            <person name="Bleykasten C."/>
            <person name="Boisrame A."/>
            <person name="Boyer J."/>
            <person name="Cattolico L."/>
            <person name="Confanioleri F."/>
            <person name="de Daruvar A."/>
            <person name="Despons L."/>
            <person name="Fabre E."/>
            <person name="Fairhead C."/>
            <person name="Ferry-Dumazet H."/>
            <person name="Groppi A."/>
            <person name="Hantraye F."/>
            <person name="Hennequin C."/>
            <person name="Jauniaux N."/>
            <person name="Joyet P."/>
            <person name="Kachouri R."/>
            <person name="Kerrest A."/>
            <person name="Koszul R."/>
            <person name="Lemaire M."/>
            <person name="Lesur I."/>
            <person name="Ma L."/>
            <person name="Muller H."/>
            <person name="Nicaud J.M."/>
            <person name="Nikolski M."/>
            <person name="Oztas S."/>
            <person name="Ozier-Kalogeropoulos O."/>
            <person name="Pellenz S."/>
            <person name="Potier S."/>
            <person name="Richard G.F."/>
            <person name="Straub M.L."/>
            <person name="Suleau A."/>
            <person name="Swennene D."/>
            <person name="Tekaia F."/>
            <person name="Wesolowski-Louvel M."/>
            <person name="Westhof E."/>
            <person name="Wirth B."/>
            <person name="Zeniou-Meyer M."/>
            <person name="Zivanovic I."/>
            <person name="Bolotin-Fukuhara M."/>
            <person name="Thierry A."/>
            <person name="Bouchier C."/>
            <person name="Caudron B."/>
            <person name="Scarpelli C."/>
            <person name="Gaillardin C."/>
            <person name="Weissenbach J."/>
            <person name="Wincker P."/>
            <person name="Souciet J.L."/>
        </authorList>
    </citation>
    <scope>NUCLEOTIDE SEQUENCE [LARGE SCALE GENOMIC DNA]</scope>
    <source>
        <strain evidence="2">ATCC 36239 / CBS 767 / BCRC 21394 / JCM 1990 / NBRC 0083 / IGC 2968</strain>
    </source>
</reference>
<protein>
    <submittedName>
        <fullName evidence="1">DEHA2D14630p</fullName>
    </submittedName>
</protein>
<sequence length="30" mass="3256">MVDADRVAHHGIIRVRSSMASITTCSISLQ</sequence>
<dbReference type="VEuPathDB" id="FungiDB:DEHA2D14630g"/>
<dbReference type="HOGENOM" id="CLU_3406367_0_0_1"/>
<dbReference type="EMBL" id="CR382136">
    <property type="protein sequence ID" value="CAG87284.2"/>
    <property type="molecule type" value="Genomic_DNA"/>
</dbReference>
<organism evidence="1 2">
    <name type="scientific">Debaryomyces hansenii (strain ATCC 36239 / CBS 767 / BCRC 21394 / JCM 1990 / NBRC 0083 / IGC 2968)</name>
    <name type="common">Yeast</name>
    <name type="synonym">Torulaspora hansenii</name>
    <dbReference type="NCBI Taxonomy" id="284592"/>
    <lineage>
        <taxon>Eukaryota</taxon>
        <taxon>Fungi</taxon>
        <taxon>Dikarya</taxon>
        <taxon>Ascomycota</taxon>
        <taxon>Saccharomycotina</taxon>
        <taxon>Pichiomycetes</taxon>
        <taxon>Debaryomycetaceae</taxon>
        <taxon>Debaryomyces</taxon>
    </lineage>
</organism>
<evidence type="ECO:0000313" key="2">
    <source>
        <dbReference type="Proteomes" id="UP000000599"/>
    </source>
</evidence>
<dbReference type="KEGG" id="dha:DEHA2D14630g"/>
<proteinExistence type="predicted"/>
<dbReference type="AlphaFoldDB" id="Q6BRQ4"/>